<feature type="domain" description="Beta-lactamase class A catalytic" evidence="1">
    <location>
        <begin position="106"/>
        <end position="241"/>
    </location>
</feature>
<organism evidence="2 3">
    <name type="scientific">Herbidospora galbida</name>
    <dbReference type="NCBI Taxonomy" id="2575442"/>
    <lineage>
        <taxon>Bacteria</taxon>
        <taxon>Bacillati</taxon>
        <taxon>Actinomycetota</taxon>
        <taxon>Actinomycetes</taxon>
        <taxon>Streptosporangiales</taxon>
        <taxon>Streptosporangiaceae</taxon>
        <taxon>Herbidospora</taxon>
    </lineage>
</organism>
<dbReference type="OrthoDB" id="3524371at2"/>
<name>A0A4U3MDB7_9ACTN</name>
<keyword evidence="3" id="KW-1185">Reference proteome</keyword>
<dbReference type="Gene3D" id="3.40.710.10">
    <property type="entry name" value="DD-peptidase/beta-lactamase superfamily"/>
    <property type="match status" value="1"/>
</dbReference>
<dbReference type="Pfam" id="PF13354">
    <property type="entry name" value="Beta-lactamase2"/>
    <property type="match status" value="1"/>
</dbReference>
<reference evidence="2 3" key="1">
    <citation type="submission" date="2019-04" db="EMBL/GenBank/DDBJ databases">
        <title>Herbidospora sp. NEAU-GS14.nov., a novel actinomycete isolated from soil.</title>
        <authorList>
            <person name="Han L."/>
        </authorList>
    </citation>
    <scope>NUCLEOTIDE SEQUENCE [LARGE SCALE GENOMIC DNA]</scope>
    <source>
        <strain evidence="2 3">NEAU-GS14</strain>
    </source>
</reference>
<protein>
    <submittedName>
        <fullName evidence="2">Serine hydrolase</fullName>
    </submittedName>
</protein>
<dbReference type="PANTHER" id="PTHR35333:SF3">
    <property type="entry name" value="BETA-LACTAMASE-TYPE TRANSPEPTIDASE FOLD CONTAINING PROTEIN"/>
    <property type="match status" value="1"/>
</dbReference>
<dbReference type="InterPro" id="IPR012338">
    <property type="entry name" value="Beta-lactam/transpept-like"/>
</dbReference>
<dbReference type="Proteomes" id="UP000308705">
    <property type="component" value="Unassembled WGS sequence"/>
</dbReference>
<dbReference type="InterPro" id="IPR045155">
    <property type="entry name" value="Beta-lactam_cat"/>
</dbReference>
<keyword evidence="2" id="KW-0378">Hydrolase</keyword>
<dbReference type="InterPro" id="IPR000871">
    <property type="entry name" value="Beta-lactam_class-A"/>
</dbReference>
<dbReference type="GO" id="GO:0046677">
    <property type="term" value="P:response to antibiotic"/>
    <property type="evidence" value="ECO:0007669"/>
    <property type="project" value="InterPro"/>
</dbReference>
<comment type="caution">
    <text evidence="2">The sequence shown here is derived from an EMBL/GenBank/DDBJ whole genome shotgun (WGS) entry which is preliminary data.</text>
</comment>
<proteinExistence type="predicted"/>
<evidence type="ECO:0000313" key="3">
    <source>
        <dbReference type="Proteomes" id="UP000308705"/>
    </source>
</evidence>
<dbReference type="EMBL" id="SZQA01000016">
    <property type="protein sequence ID" value="TKK87328.1"/>
    <property type="molecule type" value="Genomic_DNA"/>
</dbReference>
<evidence type="ECO:0000259" key="1">
    <source>
        <dbReference type="Pfam" id="PF13354"/>
    </source>
</evidence>
<dbReference type="GO" id="GO:0008800">
    <property type="term" value="F:beta-lactamase activity"/>
    <property type="evidence" value="ECO:0007669"/>
    <property type="project" value="InterPro"/>
</dbReference>
<dbReference type="GO" id="GO:0030655">
    <property type="term" value="P:beta-lactam antibiotic catabolic process"/>
    <property type="evidence" value="ECO:0007669"/>
    <property type="project" value="InterPro"/>
</dbReference>
<dbReference type="AlphaFoldDB" id="A0A4U3MDB7"/>
<dbReference type="PANTHER" id="PTHR35333">
    <property type="entry name" value="BETA-LACTAMASE"/>
    <property type="match status" value="1"/>
</dbReference>
<evidence type="ECO:0000313" key="2">
    <source>
        <dbReference type="EMBL" id="TKK87328.1"/>
    </source>
</evidence>
<dbReference type="SUPFAM" id="SSF56601">
    <property type="entry name" value="beta-lactamase/transpeptidase-like"/>
    <property type="match status" value="1"/>
</dbReference>
<accession>A0A4U3MDB7</accession>
<sequence>MKLRSLPAACTQVRQTREVPMRSDGAFCPADRLTLTREVAAYLRTRPGRGAVAVHDRLAGTRFTVEPAPGAFPLASVAKVGILLGTLLNAQSALREPTPAERVRTEAMMRRSDNAAAQELAVELGGSEGLTRLLRGLGVDQTWPAPAWGTTRSCPADQLKLLDLLTSPAGPLTAANRAYAHALMTSVEPSQTWGVSAAARPGEQVAIKNGWMPVTADGGRWVVNSVGRLSSADSDLLIAVLTEGNPDKETGIRTTEELAGLVISAIRR</sequence>
<gene>
    <name evidence="2" type="ORF">FDA94_17630</name>
</gene>